<gene>
    <name evidence="3" type="ORF">KF282_2120</name>
</gene>
<evidence type="ECO:0000259" key="2">
    <source>
        <dbReference type="PROSITE" id="PS51782"/>
    </source>
</evidence>
<comment type="caution">
    <text evidence="3">The sequence shown here is derived from an EMBL/GenBank/DDBJ whole genome shotgun (WGS) entry which is preliminary data.</text>
</comment>
<dbReference type="AlphaFoldDB" id="A0A0V8CNL6"/>
<protein>
    <submittedName>
        <fullName evidence="3">Phage lysin 14-beta-N-acetylmuramidase or lysozyme</fullName>
    </submittedName>
</protein>
<dbReference type="PATRIC" id="fig|1360.105.peg.199"/>
<organism evidence="3 4">
    <name type="scientific">Lactococcus lactis subsp. lactis</name>
    <name type="common">Streptococcus lactis</name>
    <dbReference type="NCBI Taxonomy" id="1360"/>
    <lineage>
        <taxon>Bacteria</taxon>
        <taxon>Bacillati</taxon>
        <taxon>Bacillota</taxon>
        <taxon>Bacilli</taxon>
        <taxon>Lactobacillales</taxon>
        <taxon>Streptococcaceae</taxon>
        <taxon>Lactococcus</taxon>
    </lineage>
</organism>
<dbReference type="InterPro" id="IPR018392">
    <property type="entry name" value="LysM"/>
</dbReference>
<evidence type="ECO:0000313" key="3">
    <source>
        <dbReference type="EMBL" id="KSU02916.1"/>
    </source>
</evidence>
<dbReference type="Pfam" id="PF01476">
    <property type="entry name" value="LysM"/>
    <property type="match status" value="1"/>
</dbReference>
<evidence type="ECO:0000256" key="1">
    <source>
        <dbReference type="SAM" id="MobiDB-lite"/>
    </source>
</evidence>
<reference evidence="4" key="1">
    <citation type="submission" date="2015-10" db="EMBL/GenBank/DDBJ databases">
        <title>Draft Genome Sequences of 11 Lactococcus lactis subspecies cremoris strains.</title>
        <authorList>
            <person name="Wels M."/>
            <person name="Backus L."/>
            <person name="Boekhorst J."/>
            <person name="Dijkstra A."/>
            <person name="Beerthuizen M."/>
            <person name="Kelly W."/>
            <person name="Siezen R."/>
            <person name="Bachmann H."/>
            <person name="Van Hijum S."/>
        </authorList>
    </citation>
    <scope>NUCLEOTIDE SEQUENCE [LARGE SCALE GENOMIC DNA]</scope>
    <source>
        <strain evidence="4">KF282</strain>
    </source>
</reference>
<evidence type="ECO:0000313" key="4">
    <source>
        <dbReference type="Proteomes" id="UP000053058"/>
    </source>
</evidence>
<dbReference type="InterPro" id="IPR036779">
    <property type="entry name" value="LysM_dom_sf"/>
</dbReference>
<feature type="compositionally biased region" description="Polar residues" evidence="1">
    <location>
        <begin position="35"/>
        <end position="46"/>
    </location>
</feature>
<dbReference type="PROSITE" id="PS51782">
    <property type="entry name" value="LYSM"/>
    <property type="match status" value="1"/>
</dbReference>
<dbReference type="CDD" id="cd00118">
    <property type="entry name" value="LysM"/>
    <property type="match status" value="1"/>
</dbReference>
<sequence length="164" mass="17831">MDGISVFQFTSTYVVGGLDGNVDLTGITDKGYENGNPTKPDTNTPATDDGKDANEVTSSEIQEDMTVTTKFSATIYSTGQSIPKWVKENSYKILQKSGRKVLLDNIMSWVAASDVQTLDTGESNSTGNTQTYIVQSGDTLSDIASNWDTNWQELVRQNSLSNPN</sequence>
<dbReference type="EMBL" id="LKLN01000076">
    <property type="protein sequence ID" value="KSU02916.1"/>
    <property type="molecule type" value="Genomic_DNA"/>
</dbReference>
<feature type="domain" description="LysM" evidence="2">
    <location>
        <begin position="130"/>
        <end position="164"/>
    </location>
</feature>
<accession>A0A0V8CNL6</accession>
<proteinExistence type="predicted"/>
<name>A0A0V8CNL6_LACLL</name>
<dbReference type="Gene3D" id="3.10.350.10">
    <property type="entry name" value="LysM domain"/>
    <property type="match status" value="1"/>
</dbReference>
<feature type="region of interest" description="Disordered" evidence="1">
    <location>
        <begin position="29"/>
        <end position="53"/>
    </location>
</feature>
<dbReference type="Proteomes" id="UP000053058">
    <property type="component" value="Unassembled WGS sequence"/>
</dbReference>
<dbReference type="SUPFAM" id="SSF54106">
    <property type="entry name" value="LysM domain"/>
    <property type="match status" value="1"/>
</dbReference>